<evidence type="ECO:0000313" key="3">
    <source>
        <dbReference type="Proteomes" id="UP000461010"/>
    </source>
</evidence>
<gene>
    <name evidence="2" type="ORF">GBG18_09945</name>
    <name evidence="1" type="ORF">GBG19_07630</name>
</gene>
<accession>A0A6L4WSR2</accession>
<evidence type="ECO:0000313" key="4">
    <source>
        <dbReference type="Proteomes" id="UP000472839"/>
    </source>
</evidence>
<evidence type="ECO:0000313" key="2">
    <source>
        <dbReference type="EMBL" id="KAB7890071.1"/>
    </source>
</evidence>
<keyword evidence="3" id="KW-1185">Reference proteome</keyword>
<protein>
    <submittedName>
        <fullName evidence="1">GNAT family acetyltransferase</fullName>
    </submittedName>
</protein>
<sequence>MELRKGRLIDIPAVLDLHFKYQIDSIKEEDKKDGFVTTAFTKEELTSLIENEDGLFLCFVDDKLVAYVMCASWSFWSVWPIFKYMLKNLSKLSYKGLELSEFNSYQYGPICIDKSQRGTDVLSLLFDFAREEMNSKYPILVTFINKNNPRSFQAHTRKLGLEVITEFEFNNNNYYELVYDTSVKLVP</sequence>
<dbReference type="Proteomes" id="UP000461010">
    <property type="component" value="Unassembled WGS sequence"/>
</dbReference>
<dbReference type="Gene3D" id="3.40.630.30">
    <property type="match status" value="1"/>
</dbReference>
<comment type="caution">
    <text evidence="1">The sequence shown here is derived from an EMBL/GenBank/DDBJ whole genome shotgun (WGS) entry which is preliminary data.</text>
</comment>
<organism evidence="1 4">
    <name type="scientific">Poseidonibacter ostreae</name>
    <dbReference type="NCBI Taxonomy" id="2654171"/>
    <lineage>
        <taxon>Bacteria</taxon>
        <taxon>Pseudomonadati</taxon>
        <taxon>Campylobacterota</taxon>
        <taxon>Epsilonproteobacteria</taxon>
        <taxon>Campylobacterales</taxon>
        <taxon>Arcobacteraceae</taxon>
        <taxon>Poseidonibacter</taxon>
    </lineage>
</organism>
<dbReference type="EMBL" id="WFKJ01000029">
    <property type="protein sequence ID" value="KAB7890071.1"/>
    <property type="molecule type" value="Genomic_DNA"/>
</dbReference>
<proteinExistence type="predicted"/>
<evidence type="ECO:0000313" key="1">
    <source>
        <dbReference type="EMBL" id="KAB7888930.1"/>
    </source>
</evidence>
<dbReference type="SUPFAM" id="SSF55729">
    <property type="entry name" value="Acyl-CoA N-acyltransferases (Nat)"/>
    <property type="match status" value="1"/>
</dbReference>
<dbReference type="InterPro" id="IPR016181">
    <property type="entry name" value="Acyl_CoA_acyltransferase"/>
</dbReference>
<name>A0A6L4WSR2_9BACT</name>
<dbReference type="EMBL" id="WFKK01000019">
    <property type="protein sequence ID" value="KAB7888930.1"/>
    <property type="molecule type" value="Genomic_DNA"/>
</dbReference>
<dbReference type="AlphaFoldDB" id="A0A6L4WSR2"/>
<dbReference type="Proteomes" id="UP000472839">
    <property type="component" value="Unassembled WGS sequence"/>
</dbReference>
<reference evidence="3 4" key="1">
    <citation type="submission" date="2019-10" db="EMBL/GenBank/DDBJ databases">
        <title>Poseidonibacter ostreae sp. nov., isolated from the gut of the Ostrea denselamellosa.</title>
        <authorList>
            <person name="Choi A."/>
        </authorList>
    </citation>
    <scope>NUCLEOTIDE SEQUENCE [LARGE SCALE GENOMIC DNA]</scope>
    <source>
        <strain evidence="1 4">SJOD-M-33</strain>
        <strain evidence="2 3">SJOD-M-5</strain>
    </source>
</reference>